<dbReference type="AlphaFoldDB" id="A0A8K0KEF9"/>
<feature type="region of interest" description="Disordered" evidence="1">
    <location>
        <begin position="554"/>
        <end position="585"/>
    </location>
</feature>
<feature type="compositionally biased region" description="Basic and acidic residues" evidence="1">
    <location>
        <begin position="651"/>
        <end position="678"/>
    </location>
</feature>
<organism evidence="2 3">
    <name type="scientific">Ladona fulva</name>
    <name type="common">Scarce chaser dragonfly</name>
    <name type="synonym">Libellula fulva</name>
    <dbReference type="NCBI Taxonomy" id="123851"/>
    <lineage>
        <taxon>Eukaryota</taxon>
        <taxon>Metazoa</taxon>
        <taxon>Ecdysozoa</taxon>
        <taxon>Arthropoda</taxon>
        <taxon>Hexapoda</taxon>
        <taxon>Insecta</taxon>
        <taxon>Pterygota</taxon>
        <taxon>Palaeoptera</taxon>
        <taxon>Odonata</taxon>
        <taxon>Epiprocta</taxon>
        <taxon>Anisoptera</taxon>
        <taxon>Libelluloidea</taxon>
        <taxon>Libellulidae</taxon>
        <taxon>Ladona</taxon>
    </lineage>
</organism>
<evidence type="ECO:0000256" key="1">
    <source>
        <dbReference type="SAM" id="MobiDB-lite"/>
    </source>
</evidence>
<comment type="caution">
    <text evidence="2">The sequence shown here is derived from an EMBL/GenBank/DDBJ whole genome shotgun (WGS) entry which is preliminary data.</text>
</comment>
<accession>A0A8K0KEF9</accession>
<feature type="compositionally biased region" description="Low complexity" evidence="1">
    <location>
        <begin position="628"/>
        <end position="647"/>
    </location>
</feature>
<feature type="compositionally biased region" description="Basic and acidic residues" evidence="1">
    <location>
        <begin position="609"/>
        <end position="625"/>
    </location>
</feature>
<feature type="region of interest" description="Disordered" evidence="1">
    <location>
        <begin position="605"/>
        <end position="691"/>
    </location>
</feature>
<reference evidence="2" key="2">
    <citation type="submission" date="2017-10" db="EMBL/GenBank/DDBJ databases">
        <title>Ladona fulva Genome sequencing and assembly.</title>
        <authorList>
            <person name="Murali S."/>
            <person name="Richards S."/>
            <person name="Bandaranaike D."/>
            <person name="Bellair M."/>
            <person name="Blankenburg K."/>
            <person name="Chao H."/>
            <person name="Dinh H."/>
            <person name="Doddapaneni H."/>
            <person name="Dugan-Rocha S."/>
            <person name="Elkadiri S."/>
            <person name="Gnanaolivu R."/>
            <person name="Hernandez B."/>
            <person name="Skinner E."/>
            <person name="Javaid M."/>
            <person name="Lee S."/>
            <person name="Li M."/>
            <person name="Ming W."/>
            <person name="Munidasa M."/>
            <person name="Muniz J."/>
            <person name="Nguyen L."/>
            <person name="Hughes D."/>
            <person name="Osuji N."/>
            <person name="Pu L.-L."/>
            <person name="Puazo M."/>
            <person name="Qu C."/>
            <person name="Quiroz J."/>
            <person name="Raj R."/>
            <person name="Weissenberger G."/>
            <person name="Xin Y."/>
            <person name="Zou X."/>
            <person name="Han Y."/>
            <person name="Worley K."/>
            <person name="Muzny D."/>
            <person name="Gibbs R."/>
        </authorList>
    </citation>
    <scope>NUCLEOTIDE SEQUENCE</scope>
    <source>
        <strain evidence="2">Sampled in the wild</strain>
    </source>
</reference>
<keyword evidence="3" id="KW-1185">Reference proteome</keyword>
<name>A0A8K0KEF9_LADFU</name>
<reference evidence="2" key="1">
    <citation type="submission" date="2013-04" db="EMBL/GenBank/DDBJ databases">
        <authorList>
            <person name="Qu J."/>
            <person name="Murali S.C."/>
            <person name="Bandaranaike D."/>
            <person name="Bellair M."/>
            <person name="Blankenburg K."/>
            <person name="Chao H."/>
            <person name="Dinh H."/>
            <person name="Doddapaneni H."/>
            <person name="Downs B."/>
            <person name="Dugan-Rocha S."/>
            <person name="Elkadiri S."/>
            <person name="Gnanaolivu R.D."/>
            <person name="Hernandez B."/>
            <person name="Javaid M."/>
            <person name="Jayaseelan J.C."/>
            <person name="Lee S."/>
            <person name="Li M."/>
            <person name="Ming W."/>
            <person name="Munidasa M."/>
            <person name="Muniz J."/>
            <person name="Nguyen L."/>
            <person name="Ongeri F."/>
            <person name="Osuji N."/>
            <person name="Pu L.-L."/>
            <person name="Puazo M."/>
            <person name="Qu C."/>
            <person name="Quiroz J."/>
            <person name="Raj R."/>
            <person name="Weissenberger G."/>
            <person name="Xin Y."/>
            <person name="Zou X."/>
            <person name="Han Y."/>
            <person name="Richards S."/>
            <person name="Worley K."/>
            <person name="Muzny D."/>
            <person name="Gibbs R."/>
        </authorList>
    </citation>
    <scope>NUCLEOTIDE SEQUENCE</scope>
    <source>
        <strain evidence="2">Sampled in the wild</strain>
    </source>
</reference>
<protein>
    <submittedName>
        <fullName evidence="2">Uncharacterized protein</fullName>
    </submittedName>
</protein>
<evidence type="ECO:0000313" key="2">
    <source>
        <dbReference type="EMBL" id="KAG8232541.1"/>
    </source>
</evidence>
<feature type="compositionally biased region" description="Polar residues" evidence="1">
    <location>
        <begin position="490"/>
        <end position="503"/>
    </location>
</feature>
<evidence type="ECO:0000313" key="3">
    <source>
        <dbReference type="Proteomes" id="UP000792457"/>
    </source>
</evidence>
<dbReference type="EMBL" id="KZ308629">
    <property type="protein sequence ID" value="KAG8232541.1"/>
    <property type="molecule type" value="Genomic_DNA"/>
</dbReference>
<feature type="compositionally biased region" description="Basic and acidic residues" evidence="1">
    <location>
        <begin position="465"/>
        <end position="474"/>
    </location>
</feature>
<sequence>MSSASASDVYYRPGVNCIVTSVKSAKEINLRFVLEKKQYTVTYLEKKKNFDSRNLSQLLKGSEAVKASMWNVPFGPPGSNKRTWYVTDIWTPHIKDMKKNRIPEPTISIVCRITYNLGKEYIVCELGKNFCRDWIVLPRALIYSAPAVGKDDVEIGDYLLVTALILSETIGDEQKLRLTPIWAHWDRNNKALQSVIHLNIVESGSGKSTLIVQDQIPCMWGVVQAVFKKSMKVYVPALSLSISVQYSAVYQYDDSSSVKEGDWLQLWLTPKASQPNAHLSEITTWVCFSCCIRSKRDYNNYLHLRLKSNGLKEESSENAESAKKNVPEPAALARKAPSSDGAGDQQEVVVGLAKVHQVKEKSGTVRINSTEYVFHLGIMTVYGIKMSKIKNVKIKDLVDVGSEIRFKLNAKSDGLKSVWIGPEVVSFKHLNFMPQLMQWMKVRNLDTGLVKEMMKEITENFDAVNKNKETEPPKATKAKKEKSSKEGKLSSCSSHASQTSLVSEGGSSVDCELMLTMKNINLNAENVDFISFPDEVGSCSSYTKEEVEELEKLWWSEDSDESDDELRPIMRPTAPPNASGDNADGLQEQISCQPAVSEKVKGKLPFPAETEKPEPAELKSLEEKVQTSSELASGEGSSSSAPLGAEGFTKTVEDSKLGKTETEKASVQKQDKEDDAKPVTRTKHKDSSAPPSLLIMMELTKFLIEKGKAKSIPEAGELSAEFVALLEDALNKSPNVDTVTSADVGTQTEITGPVISVNVRLEDEENLSRLCSNEGIGNSLSLVD</sequence>
<proteinExistence type="predicted"/>
<dbReference type="OrthoDB" id="10566753at2759"/>
<feature type="region of interest" description="Disordered" evidence="1">
    <location>
        <begin position="313"/>
        <end position="344"/>
    </location>
</feature>
<feature type="region of interest" description="Disordered" evidence="1">
    <location>
        <begin position="464"/>
        <end position="503"/>
    </location>
</feature>
<feature type="compositionally biased region" description="Basic and acidic residues" evidence="1">
    <location>
        <begin position="313"/>
        <end position="326"/>
    </location>
</feature>
<gene>
    <name evidence="2" type="ORF">J437_LFUL012891</name>
</gene>
<dbReference type="Proteomes" id="UP000792457">
    <property type="component" value="Unassembled WGS sequence"/>
</dbReference>